<dbReference type="UniPathway" id="UPA00056">
    <property type="reaction ID" value="UER00094"/>
</dbReference>
<dbReference type="EMBL" id="VMBG01000001">
    <property type="protein sequence ID" value="TSJ78731.1"/>
    <property type="molecule type" value="Genomic_DNA"/>
</dbReference>
<comment type="pathway">
    <text evidence="9">Isoprenoid biosynthesis; isopentenyl diphosphate biosynthesis via DXP pathway; isopentenyl diphosphate from 1-deoxy-D-xylulose 5-phosphate: step 3/6.</text>
</comment>
<feature type="active site" evidence="9">
    <location>
        <position position="10"/>
    </location>
</feature>
<evidence type="ECO:0000313" key="13">
    <source>
        <dbReference type="Proteomes" id="UP000315648"/>
    </source>
</evidence>
<dbReference type="InterPro" id="IPR004424">
    <property type="entry name" value="IspE"/>
</dbReference>
<dbReference type="EC" id="2.7.1.148" evidence="2 9"/>
<feature type="domain" description="GHMP kinase N-terminal" evidence="10">
    <location>
        <begin position="65"/>
        <end position="137"/>
    </location>
</feature>
<dbReference type="InterPro" id="IPR036554">
    <property type="entry name" value="GHMP_kinase_C_sf"/>
</dbReference>
<dbReference type="OrthoDB" id="9809438at2"/>
<evidence type="ECO:0000256" key="9">
    <source>
        <dbReference type="HAMAP-Rule" id="MF_00061"/>
    </source>
</evidence>
<comment type="catalytic activity">
    <reaction evidence="9">
        <text>4-CDP-2-C-methyl-D-erythritol + ATP = 4-CDP-2-C-methyl-D-erythritol 2-phosphate + ADP + H(+)</text>
        <dbReference type="Rhea" id="RHEA:18437"/>
        <dbReference type="ChEBI" id="CHEBI:15378"/>
        <dbReference type="ChEBI" id="CHEBI:30616"/>
        <dbReference type="ChEBI" id="CHEBI:57823"/>
        <dbReference type="ChEBI" id="CHEBI:57919"/>
        <dbReference type="ChEBI" id="CHEBI:456216"/>
        <dbReference type="EC" id="2.7.1.148"/>
    </reaction>
</comment>
<dbReference type="GO" id="GO:0005524">
    <property type="term" value="F:ATP binding"/>
    <property type="evidence" value="ECO:0007669"/>
    <property type="project" value="UniProtKB-UniRule"/>
</dbReference>
<evidence type="ECO:0000259" key="11">
    <source>
        <dbReference type="Pfam" id="PF08544"/>
    </source>
</evidence>
<dbReference type="PIRSF" id="PIRSF010376">
    <property type="entry name" value="IspE"/>
    <property type="match status" value="1"/>
</dbReference>
<dbReference type="GO" id="GO:0019288">
    <property type="term" value="P:isopentenyl diphosphate biosynthetic process, methylerythritol 4-phosphate pathway"/>
    <property type="evidence" value="ECO:0007669"/>
    <property type="project" value="UniProtKB-UniRule"/>
</dbReference>
<dbReference type="InterPro" id="IPR013750">
    <property type="entry name" value="GHMP_kinase_C_dom"/>
</dbReference>
<dbReference type="HAMAP" id="MF_00061">
    <property type="entry name" value="IspE"/>
    <property type="match status" value="1"/>
</dbReference>
<proteinExistence type="inferred from homology"/>
<accession>A0A556QQ25</accession>
<protein>
    <recommendedName>
        <fullName evidence="3 9">4-diphosphocytidyl-2-C-methyl-D-erythritol kinase</fullName>
        <shortName evidence="9">CMK</shortName>
        <ecNumber evidence="2 9">2.7.1.148</ecNumber>
    </recommendedName>
    <alternativeName>
        <fullName evidence="8 9">4-(cytidine-5'-diphospho)-2-C-methyl-D-erythritol kinase</fullName>
    </alternativeName>
</protein>
<dbReference type="GO" id="GO:0016114">
    <property type="term" value="P:terpenoid biosynthetic process"/>
    <property type="evidence" value="ECO:0007669"/>
    <property type="project" value="UniProtKB-UniRule"/>
</dbReference>
<evidence type="ECO:0000256" key="8">
    <source>
        <dbReference type="ARBA" id="ARBA00032554"/>
    </source>
</evidence>
<keyword evidence="9" id="KW-0414">Isoprene biosynthesis</keyword>
<dbReference type="PANTHER" id="PTHR43527">
    <property type="entry name" value="4-DIPHOSPHOCYTIDYL-2-C-METHYL-D-ERYTHRITOL KINASE, CHLOROPLASTIC"/>
    <property type="match status" value="1"/>
</dbReference>
<dbReference type="GO" id="GO:0050515">
    <property type="term" value="F:4-(cytidine 5'-diphospho)-2-C-methyl-D-erythritol kinase activity"/>
    <property type="evidence" value="ECO:0007669"/>
    <property type="project" value="UniProtKB-UniRule"/>
</dbReference>
<keyword evidence="4 9" id="KW-0808">Transferase</keyword>
<dbReference type="SUPFAM" id="SSF54211">
    <property type="entry name" value="Ribosomal protein S5 domain 2-like"/>
    <property type="match status" value="1"/>
</dbReference>
<feature type="active site" evidence="9">
    <location>
        <position position="135"/>
    </location>
</feature>
<dbReference type="PANTHER" id="PTHR43527:SF2">
    <property type="entry name" value="4-DIPHOSPHOCYTIDYL-2-C-METHYL-D-ERYTHRITOL KINASE, CHLOROPLASTIC"/>
    <property type="match status" value="1"/>
</dbReference>
<evidence type="ECO:0000256" key="3">
    <source>
        <dbReference type="ARBA" id="ARBA00017473"/>
    </source>
</evidence>
<dbReference type="NCBIfam" id="TIGR00154">
    <property type="entry name" value="ispE"/>
    <property type="match status" value="1"/>
</dbReference>
<evidence type="ECO:0000256" key="5">
    <source>
        <dbReference type="ARBA" id="ARBA00022741"/>
    </source>
</evidence>
<evidence type="ECO:0000256" key="1">
    <source>
        <dbReference type="ARBA" id="ARBA00009684"/>
    </source>
</evidence>
<comment type="function">
    <text evidence="9">Catalyzes the phosphorylation of the position 2 hydroxy group of 4-diphosphocytidyl-2C-methyl-D-erythritol.</text>
</comment>
<organism evidence="12 13">
    <name type="scientific">Rariglobus hedericola</name>
    <dbReference type="NCBI Taxonomy" id="2597822"/>
    <lineage>
        <taxon>Bacteria</taxon>
        <taxon>Pseudomonadati</taxon>
        <taxon>Verrucomicrobiota</taxon>
        <taxon>Opitutia</taxon>
        <taxon>Opitutales</taxon>
        <taxon>Opitutaceae</taxon>
        <taxon>Rariglobus</taxon>
    </lineage>
</organism>
<name>A0A556QQ25_9BACT</name>
<feature type="domain" description="GHMP kinase C-terminal" evidence="11">
    <location>
        <begin position="227"/>
        <end position="281"/>
    </location>
</feature>
<evidence type="ECO:0000256" key="2">
    <source>
        <dbReference type="ARBA" id="ARBA00012052"/>
    </source>
</evidence>
<dbReference type="Gene3D" id="3.30.230.10">
    <property type="match status" value="1"/>
</dbReference>
<dbReference type="Pfam" id="PF08544">
    <property type="entry name" value="GHMP_kinases_C"/>
    <property type="match status" value="1"/>
</dbReference>
<gene>
    <name evidence="9 12" type="primary">ispE</name>
    <name evidence="12" type="ORF">FPL22_05335</name>
</gene>
<feature type="binding site" evidence="9">
    <location>
        <begin position="93"/>
        <end position="103"/>
    </location>
    <ligand>
        <name>ATP</name>
        <dbReference type="ChEBI" id="CHEBI:30616"/>
    </ligand>
</feature>
<evidence type="ECO:0000256" key="4">
    <source>
        <dbReference type="ARBA" id="ARBA00022679"/>
    </source>
</evidence>
<keyword evidence="13" id="KW-1185">Reference proteome</keyword>
<sequence>MTLVLSSPAKLNLFLAITGRRADGFHDLVSVAAPLEFGDTLTVELRPAGFSLECDDPALEIDGTNLVLRAAQAFAEAASWTGGAHFSLQKRIPMGAGLGGGSSNASTALLALNQLAGGVLTMEELGTVAATLGSDCPLFLQDGPVIMRGRGESLRVPPPQAIDRLRGRRVLVFKPAFGISTVWAYRQLAAGAPASYLPSVAAETQLMTWMDDATAPAEELLFNNMEVPAFTKHIALPVALECLREEFDLAPRMSGSGSACFAFLPENAPVAAITARIRELWGAEAFVTETRLA</sequence>
<dbReference type="RefSeq" id="WP_144229072.1">
    <property type="nucleotide sequence ID" value="NZ_CBCRVV010000002.1"/>
</dbReference>
<dbReference type="Pfam" id="PF00288">
    <property type="entry name" value="GHMP_kinases_N"/>
    <property type="match status" value="1"/>
</dbReference>
<keyword evidence="5 9" id="KW-0547">Nucleotide-binding</keyword>
<evidence type="ECO:0000313" key="12">
    <source>
        <dbReference type="EMBL" id="TSJ78731.1"/>
    </source>
</evidence>
<evidence type="ECO:0000256" key="6">
    <source>
        <dbReference type="ARBA" id="ARBA00022777"/>
    </source>
</evidence>
<dbReference type="AlphaFoldDB" id="A0A556QQ25"/>
<dbReference type="SUPFAM" id="SSF55060">
    <property type="entry name" value="GHMP Kinase, C-terminal domain"/>
    <property type="match status" value="1"/>
</dbReference>
<evidence type="ECO:0000259" key="10">
    <source>
        <dbReference type="Pfam" id="PF00288"/>
    </source>
</evidence>
<dbReference type="InterPro" id="IPR020568">
    <property type="entry name" value="Ribosomal_Su5_D2-typ_SF"/>
</dbReference>
<dbReference type="Gene3D" id="3.30.70.890">
    <property type="entry name" value="GHMP kinase, C-terminal domain"/>
    <property type="match status" value="1"/>
</dbReference>
<dbReference type="InterPro" id="IPR014721">
    <property type="entry name" value="Ribsml_uS5_D2-typ_fold_subgr"/>
</dbReference>
<dbReference type="Proteomes" id="UP000315648">
    <property type="component" value="Unassembled WGS sequence"/>
</dbReference>
<evidence type="ECO:0000256" key="7">
    <source>
        <dbReference type="ARBA" id="ARBA00022840"/>
    </source>
</evidence>
<keyword evidence="7 9" id="KW-0067">ATP-binding</keyword>
<comment type="similarity">
    <text evidence="1 9">Belongs to the GHMP kinase family. IspE subfamily.</text>
</comment>
<keyword evidence="6 9" id="KW-0418">Kinase</keyword>
<reference evidence="12 13" key="1">
    <citation type="submission" date="2019-07" db="EMBL/GenBank/DDBJ databases">
        <title>Description of 53C-WASEF.</title>
        <authorList>
            <person name="Pitt A."/>
            <person name="Hahn M.W."/>
        </authorList>
    </citation>
    <scope>NUCLEOTIDE SEQUENCE [LARGE SCALE GENOMIC DNA]</scope>
    <source>
        <strain evidence="12 13">53C-WASEF</strain>
    </source>
</reference>
<comment type="caution">
    <text evidence="12">The sequence shown here is derived from an EMBL/GenBank/DDBJ whole genome shotgun (WGS) entry which is preliminary data.</text>
</comment>
<dbReference type="InterPro" id="IPR006204">
    <property type="entry name" value="GHMP_kinase_N_dom"/>
</dbReference>